<dbReference type="Gene3D" id="1.20.1250.20">
    <property type="entry name" value="MFS general substrate transporter like domains"/>
    <property type="match status" value="1"/>
</dbReference>
<feature type="transmembrane region" description="Helical" evidence="5">
    <location>
        <begin position="197"/>
        <end position="215"/>
    </location>
</feature>
<feature type="transmembrane region" description="Helical" evidence="5">
    <location>
        <begin position="296"/>
        <end position="321"/>
    </location>
</feature>
<dbReference type="GO" id="GO:0005886">
    <property type="term" value="C:plasma membrane"/>
    <property type="evidence" value="ECO:0007669"/>
    <property type="project" value="TreeGrafter"/>
</dbReference>
<evidence type="ECO:0000256" key="1">
    <source>
        <dbReference type="ARBA" id="ARBA00004141"/>
    </source>
</evidence>
<organism evidence="7 8">
    <name type="scientific">Aureobasidium pullulans EXF-150</name>
    <dbReference type="NCBI Taxonomy" id="1043002"/>
    <lineage>
        <taxon>Eukaryota</taxon>
        <taxon>Fungi</taxon>
        <taxon>Dikarya</taxon>
        <taxon>Ascomycota</taxon>
        <taxon>Pezizomycotina</taxon>
        <taxon>Dothideomycetes</taxon>
        <taxon>Dothideomycetidae</taxon>
        <taxon>Dothideales</taxon>
        <taxon>Saccotheciaceae</taxon>
        <taxon>Aureobasidium</taxon>
    </lineage>
</organism>
<dbReference type="InterPro" id="IPR020846">
    <property type="entry name" value="MFS_dom"/>
</dbReference>
<dbReference type="GeneID" id="40743170"/>
<dbReference type="AlphaFoldDB" id="A0A074XLP5"/>
<dbReference type="PANTHER" id="PTHR23502:SF34">
    <property type="entry name" value="PROTEIN HOL1"/>
    <property type="match status" value="1"/>
</dbReference>
<feature type="transmembrane region" description="Helical" evidence="5">
    <location>
        <begin position="103"/>
        <end position="121"/>
    </location>
</feature>
<feature type="transmembrane region" description="Helical" evidence="5">
    <location>
        <begin position="383"/>
        <end position="404"/>
    </location>
</feature>
<feature type="transmembrane region" description="Helical" evidence="5">
    <location>
        <begin position="133"/>
        <end position="150"/>
    </location>
</feature>
<dbReference type="InterPro" id="IPR011701">
    <property type="entry name" value="MFS"/>
</dbReference>
<dbReference type="STRING" id="1043002.A0A074XLP5"/>
<dbReference type="InterPro" id="IPR036259">
    <property type="entry name" value="MFS_trans_sf"/>
</dbReference>
<keyword evidence="4 5" id="KW-0472">Membrane</keyword>
<gene>
    <name evidence="7" type="ORF">M438DRAFT_276565</name>
</gene>
<keyword evidence="8" id="KW-1185">Reference proteome</keyword>
<feature type="transmembrane region" description="Helical" evidence="5">
    <location>
        <begin position="55"/>
        <end position="83"/>
    </location>
</feature>
<keyword evidence="3 5" id="KW-1133">Transmembrane helix</keyword>
<evidence type="ECO:0000256" key="5">
    <source>
        <dbReference type="SAM" id="Phobius"/>
    </source>
</evidence>
<accession>A0A074XLP5</accession>
<feature type="transmembrane region" description="Helical" evidence="5">
    <location>
        <begin position="341"/>
        <end position="362"/>
    </location>
</feature>
<dbReference type="Pfam" id="PF07690">
    <property type="entry name" value="MFS_1"/>
    <property type="match status" value="1"/>
</dbReference>
<sequence>MSLNLTKTRDDDEVGKTTTLGHLRLRHAETNEIILIPTPSNDPNDPLNWKKSFRVYLAILTCLAMFMCNFLAAGATVAIVQITIDFTGIPPTQPGFPAAIAKIAYFFTTTALLQGTGNLFWMPLILKYGRRPMYLISFVGYFATILWAGLTKSYASELAARVMMGFFAGSGECIAPLTISDLFFLHERGFYMSMYTAALSSGVSGGVIISGLITINLSWRYIYHVSAAIVGVLIILVFLTFPETAYNRNLESHTVGPVTNHRATAIPRKRSFVQNLAIFHGRFVDETFWKIFYRPVVLLCLPIVLWATLVMSVTIGFLVAISSNFASAFSTTYGFSSWQSGLCFISGLLFTLAGIFFGGTVSDYVADYFTKRNGGIREPEMRLPAMTIGLICSPLGLILYGVGIEQKLHWIVPTLGLGFLSIAIAQATNVSLVYVIDSYRPIAGETVVSQLAFKSCFGFLLSFYTNPWIDSSGYAKSFGAMAGISAAVLLGWIPFYIWGGRIRAATHKWKLLTKTIGWSEGREVGE</sequence>
<dbReference type="PANTHER" id="PTHR23502">
    <property type="entry name" value="MAJOR FACILITATOR SUPERFAMILY"/>
    <property type="match status" value="1"/>
</dbReference>
<evidence type="ECO:0000256" key="3">
    <source>
        <dbReference type="ARBA" id="ARBA00022989"/>
    </source>
</evidence>
<name>A0A074XLP5_AURPU</name>
<dbReference type="OrthoDB" id="268400at2759"/>
<dbReference type="GO" id="GO:0022857">
    <property type="term" value="F:transmembrane transporter activity"/>
    <property type="evidence" value="ECO:0007669"/>
    <property type="project" value="InterPro"/>
</dbReference>
<proteinExistence type="predicted"/>
<feature type="domain" description="Major facilitator superfamily (MFS) profile" evidence="6">
    <location>
        <begin position="57"/>
        <end position="503"/>
    </location>
</feature>
<dbReference type="PROSITE" id="PS50850">
    <property type="entry name" value="MFS"/>
    <property type="match status" value="1"/>
</dbReference>
<evidence type="ECO:0000256" key="4">
    <source>
        <dbReference type="ARBA" id="ARBA00023136"/>
    </source>
</evidence>
<reference evidence="7 8" key="1">
    <citation type="journal article" date="2014" name="BMC Genomics">
        <title>Genome sequencing of four Aureobasidium pullulans varieties: biotechnological potential, stress tolerance, and description of new species.</title>
        <authorList>
            <person name="Gostin Ar C."/>
            <person name="Ohm R.A."/>
            <person name="Kogej T."/>
            <person name="Sonjak S."/>
            <person name="Turk M."/>
            <person name="Zajc J."/>
            <person name="Zalar P."/>
            <person name="Grube M."/>
            <person name="Sun H."/>
            <person name="Han J."/>
            <person name="Sharma A."/>
            <person name="Chiniquy J."/>
            <person name="Ngan C.Y."/>
            <person name="Lipzen A."/>
            <person name="Barry K."/>
            <person name="Grigoriev I.V."/>
            <person name="Gunde-Cimerman N."/>
        </authorList>
    </citation>
    <scope>NUCLEOTIDE SEQUENCE [LARGE SCALE GENOMIC DNA]</scope>
    <source>
        <strain evidence="7 8">EXF-150</strain>
    </source>
</reference>
<feature type="transmembrane region" description="Helical" evidence="5">
    <location>
        <begin position="477"/>
        <end position="498"/>
    </location>
</feature>
<evidence type="ECO:0000256" key="2">
    <source>
        <dbReference type="ARBA" id="ARBA00022692"/>
    </source>
</evidence>
<feature type="transmembrane region" description="Helical" evidence="5">
    <location>
        <begin position="221"/>
        <end position="241"/>
    </location>
</feature>
<dbReference type="Proteomes" id="UP000030706">
    <property type="component" value="Unassembled WGS sequence"/>
</dbReference>
<keyword evidence="2 5" id="KW-0812">Transmembrane</keyword>
<feature type="transmembrane region" description="Helical" evidence="5">
    <location>
        <begin position="162"/>
        <end position="185"/>
    </location>
</feature>
<dbReference type="SUPFAM" id="SSF103473">
    <property type="entry name" value="MFS general substrate transporter"/>
    <property type="match status" value="1"/>
</dbReference>
<evidence type="ECO:0000259" key="6">
    <source>
        <dbReference type="PROSITE" id="PS50850"/>
    </source>
</evidence>
<feature type="transmembrane region" description="Helical" evidence="5">
    <location>
        <begin position="410"/>
        <end position="435"/>
    </location>
</feature>
<evidence type="ECO:0000313" key="7">
    <source>
        <dbReference type="EMBL" id="KEQ82937.1"/>
    </source>
</evidence>
<dbReference type="EMBL" id="KL584985">
    <property type="protein sequence ID" value="KEQ82937.1"/>
    <property type="molecule type" value="Genomic_DNA"/>
</dbReference>
<protein>
    <submittedName>
        <fullName evidence="7">MFS transporter</fullName>
    </submittedName>
</protein>
<dbReference type="HOGENOM" id="CLU_008455_13_6_1"/>
<comment type="subcellular location">
    <subcellularLocation>
        <location evidence="1">Membrane</location>
        <topology evidence="1">Multi-pass membrane protein</topology>
    </subcellularLocation>
</comment>
<feature type="transmembrane region" description="Helical" evidence="5">
    <location>
        <begin position="447"/>
        <end position="465"/>
    </location>
</feature>
<evidence type="ECO:0000313" key="8">
    <source>
        <dbReference type="Proteomes" id="UP000030706"/>
    </source>
</evidence>
<dbReference type="RefSeq" id="XP_029759124.1">
    <property type="nucleotide sequence ID" value="XM_029900864.1"/>
</dbReference>